<comment type="function">
    <text evidence="7">Catalyzes the NAD(P)-dependent oxidation of 4-(phosphooxy)-L-threonine (HTP) into 2-amino-3-oxo-4-(phosphooxy)butyric acid which spontaneously decarboxylates to form 3-amino-2-oxopropyl phosphate (AHAP).</text>
</comment>
<feature type="binding site" evidence="7">
    <location>
        <position position="137"/>
    </location>
    <ligand>
        <name>substrate</name>
    </ligand>
</feature>
<comment type="miscellaneous">
    <text evidence="7">The active site is located at the dimer interface.</text>
</comment>
<keyword evidence="4 7" id="KW-0560">Oxidoreductase</keyword>
<feature type="binding site" evidence="7">
    <location>
        <position position="296"/>
    </location>
    <ligand>
        <name>substrate</name>
    </ligand>
</feature>
<evidence type="ECO:0000256" key="3">
    <source>
        <dbReference type="ARBA" id="ARBA00022857"/>
    </source>
</evidence>
<keyword evidence="7" id="KW-0862">Zinc</keyword>
<feature type="binding site" evidence="7">
    <location>
        <position position="170"/>
    </location>
    <ligand>
        <name>a divalent metal cation</name>
        <dbReference type="ChEBI" id="CHEBI:60240"/>
        <note>ligand shared between dimeric partners</note>
    </ligand>
</feature>
<evidence type="ECO:0000256" key="4">
    <source>
        <dbReference type="ARBA" id="ARBA00023002"/>
    </source>
</evidence>
<dbReference type="Pfam" id="PF04166">
    <property type="entry name" value="PdxA"/>
    <property type="match status" value="1"/>
</dbReference>
<dbReference type="PANTHER" id="PTHR30004">
    <property type="entry name" value="4-HYDROXYTHREONINE-4-PHOSPHATE DEHYDROGENASE"/>
    <property type="match status" value="1"/>
</dbReference>
<evidence type="ECO:0000256" key="1">
    <source>
        <dbReference type="ARBA" id="ARBA00022490"/>
    </source>
</evidence>
<dbReference type="Proteomes" id="UP001156905">
    <property type="component" value="Unassembled WGS sequence"/>
</dbReference>
<keyword evidence="9" id="KW-1185">Reference proteome</keyword>
<proteinExistence type="inferred from homology"/>
<name>A0ABQ6B3K2_9BRAD</name>
<keyword evidence="5 7" id="KW-0520">NAD</keyword>
<comment type="subcellular location">
    <subcellularLocation>
        <location evidence="7">Cytoplasm</location>
    </subcellularLocation>
</comment>
<feature type="binding site" evidence="7">
    <location>
        <position position="215"/>
    </location>
    <ligand>
        <name>a divalent metal cation</name>
        <dbReference type="ChEBI" id="CHEBI:60240"/>
        <note>ligand shared between dimeric partners</note>
    </ligand>
</feature>
<accession>A0ABQ6B3K2</accession>
<keyword evidence="7" id="KW-0170">Cobalt</keyword>
<organism evidence="8 9">
    <name type="scientific">Bradyrhizobium iriomotense</name>
    <dbReference type="NCBI Taxonomy" id="441950"/>
    <lineage>
        <taxon>Bacteria</taxon>
        <taxon>Pseudomonadati</taxon>
        <taxon>Pseudomonadota</taxon>
        <taxon>Alphaproteobacteria</taxon>
        <taxon>Hyphomicrobiales</taxon>
        <taxon>Nitrobacteraceae</taxon>
        <taxon>Bradyrhizobium</taxon>
    </lineage>
</organism>
<keyword evidence="3 7" id="KW-0521">NADP</keyword>
<feature type="binding site" evidence="7">
    <location>
        <position position="278"/>
    </location>
    <ligand>
        <name>substrate</name>
    </ligand>
</feature>
<gene>
    <name evidence="8" type="primary">pdxA2</name>
    <name evidence="7" type="synonym">pdxA</name>
    <name evidence="8" type="ORF">GCM10007857_53910</name>
</gene>
<comment type="cofactor">
    <cofactor evidence="7">
        <name>Zn(2+)</name>
        <dbReference type="ChEBI" id="CHEBI:29105"/>
    </cofactor>
    <cofactor evidence="7">
        <name>Mg(2+)</name>
        <dbReference type="ChEBI" id="CHEBI:18420"/>
    </cofactor>
    <cofactor evidence="7">
        <name>Co(2+)</name>
        <dbReference type="ChEBI" id="CHEBI:48828"/>
    </cofactor>
    <text evidence="7">Binds 1 divalent metal cation per subunit. Can use ions such as Zn(2+), Mg(2+) or Co(2+).</text>
</comment>
<feature type="binding site" evidence="7">
    <location>
        <position position="270"/>
    </location>
    <ligand>
        <name>a divalent metal cation</name>
        <dbReference type="ChEBI" id="CHEBI:60240"/>
        <note>ligand shared between dimeric partners</note>
    </ligand>
</feature>
<keyword evidence="6 7" id="KW-0664">Pyridoxine biosynthesis</keyword>
<dbReference type="SUPFAM" id="SSF53659">
    <property type="entry name" value="Isocitrate/Isopropylmalate dehydrogenase-like"/>
    <property type="match status" value="1"/>
</dbReference>
<comment type="similarity">
    <text evidence="7">Belongs to the PdxA family.</text>
</comment>
<dbReference type="InterPro" id="IPR005255">
    <property type="entry name" value="PdxA_fam"/>
</dbReference>
<dbReference type="NCBIfam" id="NF003699">
    <property type="entry name" value="PRK05312.1"/>
    <property type="match status" value="1"/>
</dbReference>
<dbReference type="NCBIfam" id="TIGR00557">
    <property type="entry name" value="pdxA"/>
    <property type="match status" value="1"/>
</dbReference>
<evidence type="ECO:0000313" key="8">
    <source>
        <dbReference type="EMBL" id="GLR88678.1"/>
    </source>
</evidence>
<protein>
    <recommendedName>
        <fullName evidence="7">4-hydroxythreonine-4-phosphate dehydrogenase</fullName>
        <ecNumber evidence="7">1.1.1.262</ecNumber>
    </recommendedName>
    <alternativeName>
        <fullName evidence="7">4-(phosphohydroxy)-L-threonine dehydrogenase</fullName>
    </alternativeName>
</protein>
<comment type="catalytic activity">
    <reaction evidence="7">
        <text>4-(phosphooxy)-L-threonine + NAD(+) = 3-amino-2-oxopropyl phosphate + CO2 + NADH</text>
        <dbReference type="Rhea" id="RHEA:32275"/>
        <dbReference type="ChEBI" id="CHEBI:16526"/>
        <dbReference type="ChEBI" id="CHEBI:57279"/>
        <dbReference type="ChEBI" id="CHEBI:57540"/>
        <dbReference type="ChEBI" id="CHEBI:57945"/>
        <dbReference type="ChEBI" id="CHEBI:58452"/>
        <dbReference type="EC" id="1.1.1.262"/>
    </reaction>
</comment>
<dbReference type="RefSeq" id="WP_284270378.1">
    <property type="nucleotide sequence ID" value="NZ_BSOW01000020.1"/>
</dbReference>
<dbReference type="PANTHER" id="PTHR30004:SF6">
    <property type="entry name" value="D-THREONATE 4-PHOSPHATE DEHYDROGENASE"/>
    <property type="match status" value="1"/>
</dbReference>
<comment type="caution">
    <text evidence="8">The sequence shown here is derived from an EMBL/GenBank/DDBJ whole genome shotgun (WGS) entry which is preliminary data.</text>
</comment>
<reference evidence="9" key="1">
    <citation type="journal article" date="2019" name="Int. J. Syst. Evol. Microbiol.">
        <title>The Global Catalogue of Microorganisms (GCM) 10K type strain sequencing project: providing services to taxonomists for standard genome sequencing and annotation.</title>
        <authorList>
            <consortium name="The Broad Institute Genomics Platform"/>
            <consortium name="The Broad Institute Genome Sequencing Center for Infectious Disease"/>
            <person name="Wu L."/>
            <person name="Ma J."/>
        </authorList>
    </citation>
    <scope>NUCLEOTIDE SEQUENCE [LARGE SCALE GENOMIC DNA]</scope>
    <source>
        <strain evidence="9">NBRC 102520</strain>
    </source>
</reference>
<feature type="binding site" evidence="7">
    <location>
        <position position="136"/>
    </location>
    <ligand>
        <name>substrate</name>
    </ligand>
</feature>
<dbReference type="Gene3D" id="3.40.718.10">
    <property type="entry name" value="Isopropylmalate Dehydrogenase"/>
    <property type="match status" value="1"/>
</dbReference>
<evidence type="ECO:0000256" key="7">
    <source>
        <dbReference type="HAMAP-Rule" id="MF_00536"/>
    </source>
</evidence>
<dbReference type="HAMAP" id="MF_00536">
    <property type="entry name" value="PdxA"/>
    <property type="match status" value="1"/>
</dbReference>
<evidence type="ECO:0000313" key="9">
    <source>
        <dbReference type="Proteomes" id="UP001156905"/>
    </source>
</evidence>
<evidence type="ECO:0000256" key="2">
    <source>
        <dbReference type="ARBA" id="ARBA00022723"/>
    </source>
</evidence>
<dbReference type="InterPro" id="IPR037510">
    <property type="entry name" value="PdxA"/>
</dbReference>
<comment type="subunit">
    <text evidence="7">Homodimer.</text>
</comment>
<keyword evidence="7" id="KW-0460">Magnesium</keyword>
<dbReference type="EMBL" id="BSOW01000020">
    <property type="protein sequence ID" value="GLR88678.1"/>
    <property type="molecule type" value="Genomic_DNA"/>
</dbReference>
<feature type="binding site" evidence="7">
    <location>
        <position position="287"/>
    </location>
    <ligand>
        <name>substrate</name>
    </ligand>
</feature>
<evidence type="ECO:0000256" key="6">
    <source>
        <dbReference type="ARBA" id="ARBA00023096"/>
    </source>
</evidence>
<keyword evidence="1 7" id="KW-0963">Cytoplasm</keyword>
<comment type="pathway">
    <text evidence="7">Cofactor biosynthesis; pyridoxine 5'-phosphate biosynthesis; pyridoxine 5'-phosphate from D-erythrose 4-phosphate: step 4/5.</text>
</comment>
<keyword evidence="2 7" id="KW-0479">Metal-binding</keyword>
<evidence type="ECO:0000256" key="5">
    <source>
        <dbReference type="ARBA" id="ARBA00023027"/>
    </source>
</evidence>
<sequence length="333" mass="35284">MARPLALTLGEPAGIGPDITIAAWLRRNELELPAFYLLGDDALIARRAKALGADIRIARVRAEEAGAAFSDALPVVATGEIATAEPSRPDATSAPAALASIRQAVADVREGRADAVVTNPIAKSVLYRAGFRHPGHTEFLAELAGHDGRVPQPVMMLWSPRLAVVPVTIHLSLRDALAQLSRELIVSTVRIVAAELKSRFGISRPRIAISGLNPHAGEDGSLGHEEQTIVTPAIKILRNNGIEARGPLPADTMFHDAARKTYDCAVCMYHDQALIPIKTLAFDDAVNVTLGLPFIRTSPDHGTAFDIAGTGKANPASLIAALQLASRMAAQPT</sequence>
<dbReference type="EC" id="1.1.1.262" evidence="7"/>